<evidence type="ECO:0000256" key="11">
    <source>
        <dbReference type="PROSITE-ProRule" id="PRU10040"/>
    </source>
</evidence>
<comment type="catalytic activity">
    <reaction evidence="10 12">
        <text>[(1-&gt;4)-alpha-D-galacturonosyl methyl ester](n) + n H2O = [(1-&gt;4)-alpha-D-galacturonosyl](n) + n methanol + n H(+)</text>
        <dbReference type="Rhea" id="RHEA:22380"/>
        <dbReference type="Rhea" id="RHEA-COMP:14570"/>
        <dbReference type="Rhea" id="RHEA-COMP:14573"/>
        <dbReference type="ChEBI" id="CHEBI:15377"/>
        <dbReference type="ChEBI" id="CHEBI:15378"/>
        <dbReference type="ChEBI" id="CHEBI:17790"/>
        <dbReference type="ChEBI" id="CHEBI:140522"/>
        <dbReference type="ChEBI" id="CHEBI:140523"/>
        <dbReference type="EC" id="3.1.1.11"/>
    </reaction>
</comment>
<comment type="subcellular location">
    <subcellularLocation>
        <location evidence="1">Secreted</location>
        <location evidence="1">Cell wall</location>
    </subcellularLocation>
</comment>
<dbReference type="GO" id="GO:0042545">
    <property type="term" value="P:cell wall modification"/>
    <property type="evidence" value="ECO:0007669"/>
    <property type="project" value="UniProtKB-UniRule"/>
</dbReference>
<feature type="signal peptide" evidence="12">
    <location>
        <begin position="1"/>
        <end position="27"/>
    </location>
</feature>
<dbReference type="Proteomes" id="UP001630127">
    <property type="component" value="Unassembled WGS sequence"/>
</dbReference>
<feature type="domain" description="Pectinesterase catalytic" evidence="13">
    <location>
        <begin position="73"/>
        <end position="358"/>
    </location>
</feature>
<dbReference type="Pfam" id="PF01095">
    <property type="entry name" value="Pectinesterase"/>
    <property type="match status" value="1"/>
</dbReference>
<evidence type="ECO:0000256" key="7">
    <source>
        <dbReference type="ARBA" id="ARBA00022729"/>
    </source>
</evidence>
<dbReference type="PANTHER" id="PTHR31321">
    <property type="entry name" value="ACYL-COA THIOESTER HYDROLASE YBHC-RELATED"/>
    <property type="match status" value="1"/>
</dbReference>
<evidence type="ECO:0000313" key="14">
    <source>
        <dbReference type="EMBL" id="KAL3524101.1"/>
    </source>
</evidence>
<evidence type="ECO:0000256" key="12">
    <source>
        <dbReference type="RuleBase" id="RU000589"/>
    </source>
</evidence>
<dbReference type="InterPro" id="IPR033131">
    <property type="entry name" value="Pectinesterase_Asp_AS"/>
</dbReference>
<organism evidence="14 15">
    <name type="scientific">Cinchona calisaya</name>
    <dbReference type="NCBI Taxonomy" id="153742"/>
    <lineage>
        <taxon>Eukaryota</taxon>
        <taxon>Viridiplantae</taxon>
        <taxon>Streptophyta</taxon>
        <taxon>Embryophyta</taxon>
        <taxon>Tracheophyta</taxon>
        <taxon>Spermatophyta</taxon>
        <taxon>Magnoliopsida</taxon>
        <taxon>eudicotyledons</taxon>
        <taxon>Gunneridae</taxon>
        <taxon>Pentapetalae</taxon>
        <taxon>asterids</taxon>
        <taxon>lamiids</taxon>
        <taxon>Gentianales</taxon>
        <taxon>Rubiaceae</taxon>
        <taxon>Cinchonoideae</taxon>
        <taxon>Cinchoneae</taxon>
        <taxon>Cinchona</taxon>
    </lineage>
</organism>
<keyword evidence="5" id="KW-0134">Cell wall</keyword>
<evidence type="ECO:0000256" key="4">
    <source>
        <dbReference type="ARBA" id="ARBA00013229"/>
    </source>
</evidence>
<comment type="caution">
    <text evidence="14">The sequence shown here is derived from an EMBL/GenBank/DDBJ whole genome shotgun (WGS) entry which is preliminary data.</text>
</comment>
<dbReference type="SUPFAM" id="SSF51126">
    <property type="entry name" value="Pectin lyase-like"/>
    <property type="match status" value="1"/>
</dbReference>
<evidence type="ECO:0000256" key="6">
    <source>
        <dbReference type="ARBA" id="ARBA00022525"/>
    </source>
</evidence>
<dbReference type="GO" id="GO:0045490">
    <property type="term" value="P:pectin catabolic process"/>
    <property type="evidence" value="ECO:0007669"/>
    <property type="project" value="UniProtKB-UniRule"/>
</dbReference>
<comment type="pathway">
    <text evidence="2 12">Glycan metabolism; pectin degradation; 2-dehydro-3-deoxy-D-gluconate from pectin: step 1/5.</text>
</comment>
<evidence type="ECO:0000313" key="15">
    <source>
        <dbReference type="Proteomes" id="UP001630127"/>
    </source>
</evidence>
<keyword evidence="7 12" id="KW-0732">Signal</keyword>
<proteinExistence type="inferred from homology"/>
<protein>
    <recommendedName>
        <fullName evidence="4 12">Pectinesterase</fullName>
        <ecNumber evidence="4 12">3.1.1.11</ecNumber>
    </recommendedName>
</protein>
<keyword evidence="6" id="KW-0964">Secreted</keyword>
<keyword evidence="9 12" id="KW-0063">Aspartyl esterase</keyword>
<sequence length="368" mass="40732">MASNNIFLMKAIVLSALLFNIIPLVLSDDHEPVPDDKSKLNEWFEKNVQPLESRKGTLDADLVAAEAHFKIIKVRKDGSGDFKTVNAAIESIPEKNTQRVIISIGPGNYTEKIRIERDKPFVTLYGDPKNMPVLVFHGTAAEYGTVQSASLIVESDYFSAVNIIIVNSAPRPDHKREGAQAVALRIGGDKASFYNCRIHGFQDTLCDDKGKHLFKDCYIEGTVDFIFGDGKSLYLNVETYVIPGDRAAYVTAQAAKSEIWDTGYSFVHCNVTGTGGTAYLGRAWMPYAKVLFAYTEISDVVKPIGWSDNLHPEHGKTVFFAEYNTKGAGANTKNRAEYTKMLTDAEAKPFLTLGYIEGSKWLLPPTQL</sequence>
<evidence type="ECO:0000256" key="10">
    <source>
        <dbReference type="ARBA" id="ARBA00047928"/>
    </source>
</evidence>
<gene>
    <name evidence="14" type="ORF">ACH5RR_016935</name>
</gene>
<dbReference type="InterPro" id="IPR012334">
    <property type="entry name" value="Pectin_lyas_fold"/>
</dbReference>
<accession>A0ABD2ZXB8</accession>
<name>A0ABD2ZXB8_9GENT</name>
<feature type="chain" id="PRO_5044531847" description="Pectinesterase" evidence="12">
    <location>
        <begin position="28"/>
        <end position="368"/>
    </location>
</feature>
<dbReference type="AlphaFoldDB" id="A0ABD2ZXB8"/>
<evidence type="ECO:0000256" key="2">
    <source>
        <dbReference type="ARBA" id="ARBA00005184"/>
    </source>
</evidence>
<evidence type="ECO:0000256" key="5">
    <source>
        <dbReference type="ARBA" id="ARBA00022512"/>
    </source>
</evidence>
<comment type="similarity">
    <text evidence="3">Belongs to the pectinesterase family.</text>
</comment>
<dbReference type="GO" id="GO:0030599">
    <property type="term" value="F:pectinesterase activity"/>
    <property type="evidence" value="ECO:0007669"/>
    <property type="project" value="UniProtKB-UniRule"/>
</dbReference>
<evidence type="ECO:0000256" key="3">
    <source>
        <dbReference type="ARBA" id="ARBA00008891"/>
    </source>
</evidence>
<evidence type="ECO:0000256" key="9">
    <source>
        <dbReference type="ARBA" id="ARBA00023085"/>
    </source>
</evidence>
<dbReference type="EC" id="3.1.1.11" evidence="4 12"/>
<reference evidence="14 15" key="1">
    <citation type="submission" date="2024-11" db="EMBL/GenBank/DDBJ databases">
        <title>A near-complete genome assembly of Cinchona calisaya.</title>
        <authorList>
            <person name="Lian D.C."/>
            <person name="Zhao X.W."/>
            <person name="Wei L."/>
        </authorList>
    </citation>
    <scope>NUCLEOTIDE SEQUENCE [LARGE SCALE GENOMIC DNA]</scope>
    <source>
        <tissue evidence="14">Nenye</tissue>
    </source>
</reference>
<keyword evidence="15" id="KW-1185">Reference proteome</keyword>
<dbReference type="PROSITE" id="PS00503">
    <property type="entry name" value="PECTINESTERASE_2"/>
    <property type="match status" value="1"/>
</dbReference>
<dbReference type="InterPro" id="IPR011050">
    <property type="entry name" value="Pectin_lyase_fold/virulence"/>
</dbReference>
<feature type="active site" evidence="11">
    <location>
        <position position="224"/>
    </location>
</feature>
<evidence type="ECO:0000259" key="13">
    <source>
        <dbReference type="Pfam" id="PF01095"/>
    </source>
</evidence>
<dbReference type="InterPro" id="IPR000070">
    <property type="entry name" value="Pectinesterase_cat"/>
</dbReference>
<dbReference type="EMBL" id="JBJUIK010000007">
    <property type="protein sequence ID" value="KAL3524101.1"/>
    <property type="molecule type" value="Genomic_DNA"/>
</dbReference>
<dbReference type="PANTHER" id="PTHR31321:SF87">
    <property type="entry name" value="PECTINESTERASE 63-RELATED"/>
    <property type="match status" value="1"/>
</dbReference>
<keyword evidence="8 12" id="KW-0378">Hydrolase</keyword>
<evidence type="ECO:0000256" key="1">
    <source>
        <dbReference type="ARBA" id="ARBA00004191"/>
    </source>
</evidence>
<dbReference type="Gene3D" id="2.160.20.10">
    <property type="entry name" value="Single-stranded right-handed beta-helix, Pectin lyase-like"/>
    <property type="match status" value="1"/>
</dbReference>
<dbReference type="FunFam" id="2.160.20.10:FF:000008">
    <property type="entry name" value="Pectinesterase"/>
    <property type="match status" value="1"/>
</dbReference>
<evidence type="ECO:0000256" key="8">
    <source>
        <dbReference type="ARBA" id="ARBA00022801"/>
    </source>
</evidence>